<evidence type="ECO:0000259" key="2">
    <source>
        <dbReference type="Pfam" id="PF00535"/>
    </source>
</evidence>
<dbReference type="AlphaFoldDB" id="A0A1F5YUL9"/>
<comment type="caution">
    <text evidence="3">The sequence shown here is derived from an EMBL/GenBank/DDBJ whole genome shotgun (WGS) entry which is preliminary data.</text>
</comment>
<keyword evidence="1" id="KW-0812">Transmembrane</keyword>
<proteinExistence type="predicted"/>
<evidence type="ECO:0000313" key="4">
    <source>
        <dbReference type="Proteomes" id="UP000176665"/>
    </source>
</evidence>
<dbReference type="InterPro" id="IPR029044">
    <property type="entry name" value="Nucleotide-diphossugar_trans"/>
</dbReference>
<dbReference type="PANTHER" id="PTHR43685">
    <property type="entry name" value="GLYCOSYLTRANSFERASE"/>
    <property type="match status" value="1"/>
</dbReference>
<evidence type="ECO:0000256" key="1">
    <source>
        <dbReference type="SAM" id="Phobius"/>
    </source>
</evidence>
<keyword evidence="1" id="KW-1133">Transmembrane helix</keyword>
<sequence>MPKISVVIPAYNEEKYLTVSLKSFKNQTFKDFELIVADGGSTDDTEKISSIYNAKFITVKNSNVVRARDAGLRAAQGEILVCADADTFYPPDHLEVIWNEYLKNDQVVAVTGKARMVNGPKWGIIVWGIIYRIIALFYRLFATVLYAPAYNLSYKRLVFLDLGGYDVSLDFGGDELDVLSRLKKVGKIAFTNKLCPQTDGRRYKVGFFTFLFKHALYYYTLNYLLARFFRKSLIRAKPVR</sequence>
<dbReference type="InterPro" id="IPR001173">
    <property type="entry name" value="Glyco_trans_2-like"/>
</dbReference>
<protein>
    <recommendedName>
        <fullName evidence="2">Glycosyltransferase 2-like domain-containing protein</fullName>
    </recommendedName>
</protein>
<dbReference type="CDD" id="cd00761">
    <property type="entry name" value="Glyco_tranf_GTA_type"/>
    <property type="match status" value="1"/>
</dbReference>
<dbReference type="Pfam" id="PF00535">
    <property type="entry name" value="Glycos_transf_2"/>
    <property type="match status" value="1"/>
</dbReference>
<keyword evidence="1" id="KW-0472">Membrane</keyword>
<name>A0A1F5YUL9_9BACT</name>
<dbReference type="STRING" id="1798371.A2W14_04705"/>
<reference evidence="3 4" key="1">
    <citation type="journal article" date="2016" name="Nat. Commun.">
        <title>Thousands of microbial genomes shed light on interconnected biogeochemical processes in an aquifer system.</title>
        <authorList>
            <person name="Anantharaman K."/>
            <person name="Brown C.T."/>
            <person name="Hug L.A."/>
            <person name="Sharon I."/>
            <person name="Castelle C.J."/>
            <person name="Probst A.J."/>
            <person name="Thomas B.C."/>
            <person name="Singh A."/>
            <person name="Wilkins M.J."/>
            <person name="Karaoz U."/>
            <person name="Brodie E.L."/>
            <person name="Williams K.H."/>
            <person name="Hubbard S.S."/>
            <person name="Banfield J.F."/>
        </authorList>
    </citation>
    <scope>NUCLEOTIDE SEQUENCE [LARGE SCALE GENOMIC DNA]</scope>
</reference>
<gene>
    <name evidence="3" type="ORF">A2W14_04705</name>
</gene>
<dbReference type="SUPFAM" id="SSF53448">
    <property type="entry name" value="Nucleotide-diphospho-sugar transferases"/>
    <property type="match status" value="1"/>
</dbReference>
<dbReference type="Proteomes" id="UP000176665">
    <property type="component" value="Unassembled WGS sequence"/>
</dbReference>
<organism evidence="3 4">
    <name type="scientific">Candidatus Gottesmanbacteria bacterium RBG_16_37_8</name>
    <dbReference type="NCBI Taxonomy" id="1798371"/>
    <lineage>
        <taxon>Bacteria</taxon>
        <taxon>Candidatus Gottesmaniibacteriota</taxon>
    </lineage>
</organism>
<dbReference type="Gene3D" id="3.90.550.10">
    <property type="entry name" value="Spore Coat Polysaccharide Biosynthesis Protein SpsA, Chain A"/>
    <property type="match status" value="1"/>
</dbReference>
<evidence type="ECO:0000313" key="3">
    <source>
        <dbReference type="EMBL" id="OGG03815.1"/>
    </source>
</evidence>
<dbReference type="EMBL" id="MFJA01000012">
    <property type="protein sequence ID" value="OGG03815.1"/>
    <property type="molecule type" value="Genomic_DNA"/>
</dbReference>
<dbReference type="PANTHER" id="PTHR43685:SF3">
    <property type="entry name" value="SLR2126 PROTEIN"/>
    <property type="match status" value="1"/>
</dbReference>
<accession>A0A1F5YUL9</accession>
<feature type="transmembrane region" description="Helical" evidence="1">
    <location>
        <begin position="205"/>
        <end position="225"/>
    </location>
</feature>
<dbReference type="InterPro" id="IPR050834">
    <property type="entry name" value="Glycosyltransf_2"/>
</dbReference>
<feature type="transmembrane region" description="Helical" evidence="1">
    <location>
        <begin position="122"/>
        <end position="147"/>
    </location>
</feature>
<feature type="domain" description="Glycosyltransferase 2-like" evidence="2">
    <location>
        <begin position="5"/>
        <end position="133"/>
    </location>
</feature>